<dbReference type="Gene3D" id="3.40.50.620">
    <property type="entry name" value="HUPs"/>
    <property type="match status" value="1"/>
</dbReference>
<dbReference type="AlphaFoldDB" id="D5BML5"/>
<feature type="domain" description="DUF218" evidence="2">
    <location>
        <begin position="80"/>
        <end position="248"/>
    </location>
</feature>
<gene>
    <name evidence="3" type="ordered locus">SAR116_1815</name>
</gene>
<feature type="transmembrane region" description="Helical" evidence="1">
    <location>
        <begin position="41"/>
        <end position="62"/>
    </location>
</feature>
<keyword evidence="4" id="KW-1185">Reference proteome</keyword>
<dbReference type="GO" id="GO:0043164">
    <property type="term" value="P:Gram-negative-bacterium-type cell wall biogenesis"/>
    <property type="evidence" value="ECO:0007669"/>
    <property type="project" value="TreeGrafter"/>
</dbReference>
<dbReference type="RefSeq" id="WP_013046685.1">
    <property type="nucleotide sequence ID" value="NC_014010.1"/>
</dbReference>
<sequence length="264" mass="29682">MFFILSTILKIFIQPVIQPFLLLLAALLCRLFKNRRWARMFTIVAVILPLLYGFIPLSHIPLQFLENRFDVPILEGRPLDGIIILGGHTGNGEISEGRGQPQLSAAAERFTTALHLHRQFPDLPILFSGFSGELMPKGWSETQTIKRLLDELGMAESPNILFESTSRNTYENALYSETVLSPQPGSFWVLVTSASHMPRAVGSFRNAGWGGVIPYPVDYQTLPSGFPYIWNLPRGLHTMTIVFHEYAGLFAYWLSGKTDAFIPK</sequence>
<dbReference type="CDD" id="cd06259">
    <property type="entry name" value="YdcF-like"/>
    <property type="match status" value="1"/>
</dbReference>
<evidence type="ECO:0000313" key="3">
    <source>
        <dbReference type="EMBL" id="ADE40058.1"/>
    </source>
</evidence>
<dbReference type="HOGENOM" id="CLU_053514_1_2_5"/>
<protein>
    <submittedName>
        <fullName evidence="3">DUF218</fullName>
    </submittedName>
</protein>
<evidence type="ECO:0000313" key="4">
    <source>
        <dbReference type="Proteomes" id="UP000007460"/>
    </source>
</evidence>
<dbReference type="Proteomes" id="UP000007460">
    <property type="component" value="Chromosome"/>
</dbReference>
<dbReference type="InterPro" id="IPR003848">
    <property type="entry name" value="DUF218"/>
</dbReference>
<keyword evidence="1" id="KW-1133">Transmembrane helix</keyword>
<reference evidence="3 4" key="1">
    <citation type="journal article" date="2010" name="J. Bacteriol.">
        <title>Complete genome sequence of "Candidatus Puniceispirillum marinum" IMCC1322, a representative of the SAR116 clade in the Alphaproteobacteria.</title>
        <authorList>
            <person name="Oh H.M."/>
            <person name="Kwon K.K."/>
            <person name="Kang I."/>
            <person name="Kang S.G."/>
            <person name="Lee J.H."/>
            <person name="Kim S.J."/>
            <person name="Cho J.C."/>
        </authorList>
    </citation>
    <scope>NUCLEOTIDE SEQUENCE [LARGE SCALE GENOMIC DNA]</scope>
    <source>
        <strain evidence="3 4">IMCC1322</strain>
    </source>
</reference>
<dbReference type="OrthoDB" id="9809813at2"/>
<dbReference type="KEGG" id="apb:SAR116_1815"/>
<dbReference type="InterPro" id="IPR014729">
    <property type="entry name" value="Rossmann-like_a/b/a_fold"/>
</dbReference>
<name>D5BML5_PUNMI</name>
<dbReference type="GO" id="GO:0000270">
    <property type="term" value="P:peptidoglycan metabolic process"/>
    <property type="evidence" value="ECO:0007669"/>
    <property type="project" value="TreeGrafter"/>
</dbReference>
<dbReference type="EMBL" id="CP001751">
    <property type="protein sequence ID" value="ADE40058.1"/>
    <property type="molecule type" value="Genomic_DNA"/>
</dbReference>
<proteinExistence type="predicted"/>
<dbReference type="eggNOG" id="COG1434">
    <property type="taxonomic scope" value="Bacteria"/>
</dbReference>
<dbReference type="PANTHER" id="PTHR30336">
    <property type="entry name" value="INNER MEMBRANE PROTEIN, PROBABLE PERMEASE"/>
    <property type="match status" value="1"/>
</dbReference>
<keyword evidence="1" id="KW-0812">Transmembrane</keyword>
<accession>D5BML5</accession>
<organism evidence="3 4">
    <name type="scientific">Puniceispirillum marinum (strain IMCC1322)</name>
    <dbReference type="NCBI Taxonomy" id="488538"/>
    <lineage>
        <taxon>Bacteria</taxon>
        <taxon>Pseudomonadati</taxon>
        <taxon>Pseudomonadota</taxon>
        <taxon>Alphaproteobacteria</taxon>
        <taxon>Candidatus Puniceispirillales</taxon>
        <taxon>Candidatus Puniceispirillaceae</taxon>
        <taxon>Candidatus Puniceispirillum</taxon>
    </lineage>
</organism>
<dbReference type="GO" id="GO:0005886">
    <property type="term" value="C:plasma membrane"/>
    <property type="evidence" value="ECO:0007669"/>
    <property type="project" value="TreeGrafter"/>
</dbReference>
<dbReference type="InterPro" id="IPR051599">
    <property type="entry name" value="Cell_Envelope_Assoc"/>
</dbReference>
<evidence type="ECO:0000259" key="2">
    <source>
        <dbReference type="Pfam" id="PF02698"/>
    </source>
</evidence>
<dbReference type="Pfam" id="PF02698">
    <property type="entry name" value="DUF218"/>
    <property type="match status" value="1"/>
</dbReference>
<keyword evidence="1" id="KW-0472">Membrane</keyword>
<evidence type="ECO:0000256" key="1">
    <source>
        <dbReference type="SAM" id="Phobius"/>
    </source>
</evidence>
<dbReference type="STRING" id="488538.SAR116_1815"/>
<feature type="transmembrane region" description="Helical" evidence="1">
    <location>
        <begin position="12"/>
        <end position="29"/>
    </location>
</feature>
<dbReference type="PANTHER" id="PTHR30336:SF4">
    <property type="entry name" value="ENVELOPE BIOGENESIS FACTOR ELYC"/>
    <property type="match status" value="1"/>
</dbReference>